<evidence type="ECO:0008006" key="4">
    <source>
        <dbReference type="Google" id="ProtNLM"/>
    </source>
</evidence>
<feature type="chain" id="PRO_5001493129" description="Argininosuccinate lyase" evidence="1">
    <location>
        <begin position="24"/>
        <end position="107"/>
    </location>
</feature>
<organism evidence="2 3">
    <name type="scientific">Limimaricola hongkongensis DSM 17492</name>
    <dbReference type="NCBI Taxonomy" id="1122180"/>
    <lineage>
        <taxon>Bacteria</taxon>
        <taxon>Pseudomonadati</taxon>
        <taxon>Pseudomonadota</taxon>
        <taxon>Alphaproteobacteria</taxon>
        <taxon>Rhodobacterales</taxon>
        <taxon>Paracoccaceae</taxon>
        <taxon>Limimaricola</taxon>
    </lineage>
</organism>
<reference evidence="2 3" key="1">
    <citation type="submission" date="2013-03" db="EMBL/GenBank/DDBJ databases">
        <authorList>
            <person name="Fiebig A."/>
            <person name="Goeker M."/>
            <person name="Klenk H.-P.P."/>
        </authorList>
    </citation>
    <scope>NUCLEOTIDE SEQUENCE [LARGE SCALE GENOMIC DNA]</scope>
    <source>
        <strain evidence="2 3">DSM 17492</strain>
    </source>
</reference>
<sequence>MQVFRPFLFAAALVPLLATTALAETETLQVRNRSGVDLVRMFASPVTDEYWRDDLLGEYVLPSGRNADVTIRNVSECLYDLLMMFSDGAVVPGRVDVCESERFTIQP</sequence>
<dbReference type="RefSeq" id="WP_017927984.1">
    <property type="nucleotide sequence ID" value="NZ_KB822996.1"/>
</dbReference>
<proteinExistence type="predicted"/>
<accession>A0A017HGR4</accession>
<feature type="signal peptide" evidence="1">
    <location>
        <begin position="1"/>
        <end position="23"/>
    </location>
</feature>
<dbReference type="STRING" id="1122180.Lokhon_00509"/>
<name>A0A017HGR4_9RHOB</name>
<dbReference type="EMBL" id="APGJ01000003">
    <property type="protein sequence ID" value="EYD72984.1"/>
    <property type="molecule type" value="Genomic_DNA"/>
</dbReference>
<evidence type="ECO:0000313" key="2">
    <source>
        <dbReference type="EMBL" id="EYD72984.1"/>
    </source>
</evidence>
<evidence type="ECO:0000313" key="3">
    <source>
        <dbReference type="Proteomes" id="UP000025047"/>
    </source>
</evidence>
<dbReference type="Proteomes" id="UP000025047">
    <property type="component" value="Unassembled WGS sequence"/>
</dbReference>
<keyword evidence="1" id="KW-0732">Signal</keyword>
<dbReference type="PATRIC" id="fig|1122180.6.peg.512"/>
<comment type="caution">
    <text evidence="2">The sequence shown here is derived from an EMBL/GenBank/DDBJ whole genome shotgun (WGS) entry which is preliminary data.</text>
</comment>
<dbReference type="HOGENOM" id="CLU_139214_1_0_5"/>
<protein>
    <recommendedName>
        <fullName evidence="4">Argininosuccinate lyase</fullName>
    </recommendedName>
</protein>
<keyword evidence="3" id="KW-1185">Reference proteome</keyword>
<dbReference type="AlphaFoldDB" id="A0A017HGR4"/>
<evidence type="ECO:0000256" key="1">
    <source>
        <dbReference type="SAM" id="SignalP"/>
    </source>
</evidence>
<gene>
    <name evidence="2" type="ORF">Lokhon_00509</name>
</gene>
<dbReference type="eggNOG" id="ENOG50315FR">
    <property type="taxonomic scope" value="Bacteria"/>
</dbReference>